<dbReference type="OrthoDB" id="5565855at2"/>
<evidence type="ECO:0000259" key="2">
    <source>
        <dbReference type="Pfam" id="PF07007"/>
    </source>
</evidence>
<sequence>MTPRSLSILACLAFSPAAGLAQDGPAFDCAKAESSAEKLVCEDAELAALDRRLADRFAAAVEVAEGLDVDAEEVTNTLRAMQRGWISGRDECWKEPDLRACVQTEYLQREAELVADFMLEPPSETVELTCGPRALTAMIFPSALRGLRVEEGDSIYIGAQLKPDTPGTFYMRSAGGLVMEGNTIRVSDSYGETHACQIR</sequence>
<accession>A0A2V2LIC5</accession>
<feature type="domain" description="Lysozyme inhibitor LprI-like N-terminal" evidence="2">
    <location>
        <begin position="29"/>
        <end position="92"/>
    </location>
</feature>
<keyword evidence="4" id="KW-1185">Reference proteome</keyword>
<comment type="caution">
    <text evidence="3">The sequence shown here is derived from an EMBL/GenBank/DDBJ whole genome shotgun (WGS) entry which is preliminary data.</text>
</comment>
<dbReference type="PANTHER" id="PTHR37549:SF1">
    <property type="entry name" value="LIPOPROTEIN LPRI"/>
    <property type="match status" value="1"/>
</dbReference>
<protein>
    <recommendedName>
        <fullName evidence="2">Lysozyme inhibitor LprI-like N-terminal domain-containing protein</fullName>
    </recommendedName>
</protein>
<reference evidence="3 4" key="1">
    <citation type="submission" date="2018-05" db="EMBL/GenBank/DDBJ databases">
        <title>Rhodobacteraceae gen. nov., sp. nov. isolated from sea water.</title>
        <authorList>
            <person name="Ren Y."/>
        </authorList>
    </citation>
    <scope>NUCLEOTIDE SEQUENCE [LARGE SCALE GENOMIC DNA]</scope>
    <source>
        <strain evidence="3 4">TG-679</strain>
    </source>
</reference>
<dbReference type="GO" id="GO:0005576">
    <property type="term" value="C:extracellular region"/>
    <property type="evidence" value="ECO:0007669"/>
    <property type="project" value="TreeGrafter"/>
</dbReference>
<evidence type="ECO:0000256" key="1">
    <source>
        <dbReference type="SAM" id="SignalP"/>
    </source>
</evidence>
<feature type="signal peptide" evidence="1">
    <location>
        <begin position="1"/>
        <end position="21"/>
    </location>
</feature>
<dbReference type="Gene3D" id="1.20.1270.180">
    <property type="match status" value="1"/>
</dbReference>
<feature type="chain" id="PRO_5016052703" description="Lysozyme inhibitor LprI-like N-terminal domain-containing protein" evidence="1">
    <location>
        <begin position="22"/>
        <end position="199"/>
    </location>
</feature>
<organism evidence="3 4">
    <name type="scientific">Meridianimarinicoccus roseus</name>
    <dbReference type="NCBI Taxonomy" id="2072018"/>
    <lineage>
        <taxon>Bacteria</taxon>
        <taxon>Pseudomonadati</taxon>
        <taxon>Pseudomonadota</taxon>
        <taxon>Alphaproteobacteria</taxon>
        <taxon>Rhodobacterales</taxon>
        <taxon>Paracoccaceae</taxon>
        <taxon>Meridianimarinicoccus</taxon>
    </lineage>
</organism>
<dbReference type="Proteomes" id="UP000245680">
    <property type="component" value="Unassembled WGS sequence"/>
</dbReference>
<name>A0A2V2LIC5_9RHOB</name>
<proteinExistence type="predicted"/>
<dbReference type="PANTHER" id="PTHR37549">
    <property type="entry name" value="LIPOPROTEIN LPRI"/>
    <property type="match status" value="1"/>
</dbReference>
<dbReference type="InterPro" id="IPR009739">
    <property type="entry name" value="LprI-like_N"/>
</dbReference>
<dbReference type="Pfam" id="PF07007">
    <property type="entry name" value="LprI"/>
    <property type="match status" value="1"/>
</dbReference>
<evidence type="ECO:0000313" key="4">
    <source>
        <dbReference type="Proteomes" id="UP000245680"/>
    </source>
</evidence>
<dbReference type="InterPro" id="IPR052755">
    <property type="entry name" value="Lysozyme_Inhibitor_LprI"/>
</dbReference>
<dbReference type="RefSeq" id="WP_109810605.1">
    <property type="nucleotide sequence ID" value="NZ_QGKU01000020.1"/>
</dbReference>
<dbReference type="AlphaFoldDB" id="A0A2V2LIC5"/>
<keyword evidence="1" id="KW-0732">Signal</keyword>
<dbReference type="EMBL" id="QGKU01000020">
    <property type="protein sequence ID" value="PWR03761.1"/>
    <property type="molecule type" value="Genomic_DNA"/>
</dbReference>
<evidence type="ECO:0000313" key="3">
    <source>
        <dbReference type="EMBL" id="PWR03761.1"/>
    </source>
</evidence>
<gene>
    <name evidence="3" type="ORF">DKT77_04840</name>
</gene>